<evidence type="ECO:0000313" key="1">
    <source>
        <dbReference type="EMBL" id="KAJ9101877.1"/>
    </source>
</evidence>
<reference evidence="1" key="1">
    <citation type="submission" date="2023-04" db="EMBL/GenBank/DDBJ databases">
        <title>Draft Genome sequencing of Naganishia species isolated from polar environments using Oxford Nanopore Technology.</title>
        <authorList>
            <person name="Leo P."/>
            <person name="Venkateswaran K."/>
        </authorList>
    </citation>
    <scope>NUCLEOTIDE SEQUENCE</scope>
    <source>
        <strain evidence="1">MNA-CCFEE 5423</strain>
    </source>
</reference>
<gene>
    <name evidence="1" type="ORF">QFC21_003217</name>
</gene>
<sequence>MSSPLRPDQTGGGQQQDPTTDSPTLGISPSARTRTRYIPASQHQHSRVVSVTHRHQISDDQRASVEVERFVYPPSIPVAGDRAPSPTVFHTIIQRPHTQNRGSSASSLSSPRIVASNTVAATPSPLRKGHLQRNKVNKENDPLPEISEQQRILKRPKSKLRLRLKLAPPHSAEIHGKKEPTSFLNTPTKAPLKISFLSSSTRNNQQDTRTVSYHQQETSISTIKGNNTPTKPSPSARNANTIKRPVVAPKYPAAAENHFTTHFHSGSPSSANEQDNERKEREERERRTASWFPPIKAIPRSRSAWNLRVEDGKGKKVGRAEKDKENERKRLVSEGRFESDFDGRGVDERVAQAAAETIPYLSSAASSTLADSHSNNQVYLKNAFAASRTSLSPYIPLEPMHDTAHAHTVRDGTPPPHDALAVITAGHPNDSTSTVNLTLTISDHSSICSPSLGADSMVSSPTTARSPAVIADINKFGSQSQVSPAASVSSSNPFTLNKSMQSNVGSSENEMADISASSFAMHGGGGDYQEQVVTPQKNNDHRIPARRIVTPSRHAEVTTPTKSGLLSPYTNGLKPISMDAVNAWSPSKAFAYTDKVAGAAGGGEEGQARVMLDSSRDESTQEEVLNDSYDPDQSGDTSLAEEQREWNSRFKGEDSSLTGVTMDRYRTHDGDSTRSCADDAVRASEPRHATPEKQGDKSMNSEYSAAVIDTAGYLTPQQAHRKRTPEMRRKEREASGDVSNDIFSLSDQMLSDRYKFVQEIGFGNWGSVWQCKPRTPAAHPLHRSTVSRSQPSLSHAVASQHHPTKVAIKLVHRSKQATTAARVRALWSEMKIVRSLKADPHPNIIGFDSFIITPSYALIIMPFLAQLMPVSISEERAKGYFKQLTSALAYLHENGITHNDIKPSNIMLSSTNTPIFVDFGFAQKWDVNATDTGANTLIGGLTTLTGHNASCHELFHSEISWGTPEYLDPQRSKGIKHDERASDVWALGVTFFEILIGRTPFEETEEEQFSTAEQLSVYHERTVQGKWLGDWQMTSLMKALLRSMIQPDPRQRTTAQMAHHHHALDSAFEMDMSTPPFVRTAASLPIEPREKKQVPREQRDQKRSQALQAETGAKFVKESGNTKVEVPQKKQKDILGKAEQRLNDVAEPRSEVLAVVVSEAKAISQRGLESERVEEVKQTLLQKQDLSPQSSPDPRHPGVENVRDMTSSEAPIRELRRAASAMALQRDRVQHNKTALGDSPGVVDGKQQQQLRSLGRQGEIVSEQESQYRRHTRVPAKKEVDATSALGGTIHTRPRSQLGLGQTYESQQSEYNRQPDLLSEIPIGAELDSPADKVHFNGARSWDQEPLRQTTRIKDEIAELRNAPSSADLDAKLDRIALYIVEEAKFALEAVQAERPPSRQMLQRVDIERRSQDGLRQSINIVRPASANRHTFELRRPSSAMHLRHESNYELRQIIQAEDFRPTHLRRQRSDLTNFRSRADPIVEDLQREAYESRGYDEWPETSKNVQFAKKLKTYRSTGDLHQFGDRSNNARERMTHEVEPNDQLTEGWYRYDGKKALLIPEGRKGAHESKFKSMFQSVKSMFKRRD</sequence>
<organism evidence="1 2">
    <name type="scientific">Naganishia friedmannii</name>
    <dbReference type="NCBI Taxonomy" id="89922"/>
    <lineage>
        <taxon>Eukaryota</taxon>
        <taxon>Fungi</taxon>
        <taxon>Dikarya</taxon>
        <taxon>Basidiomycota</taxon>
        <taxon>Agaricomycotina</taxon>
        <taxon>Tremellomycetes</taxon>
        <taxon>Filobasidiales</taxon>
        <taxon>Filobasidiaceae</taxon>
        <taxon>Naganishia</taxon>
    </lineage>
</organism>
<name>A0ACC2VSK5_9TREE</name>
<accession>A0ACC2VSK5</accession>
<dbReference type="EMBL" id="JASBWT010000009">
    <property type="protein sequence ID" value="KAJ9101877.1"/>
    <property type="molecule type" value="Genomic_DNA"/>
</dbReference>
<comment type="caution">
    <text evidence="1">The sequence shown here is derived from an EMBL/GenBank/DDBJ whole genome shotgun (WGS) entry which is preliminary data.</text>
</comment>
<keyword evidence="2" id="KW-1185">Reference proteome</keyword>
<proteinExistence type="predicted"/>
<protein>
    <submittedName>
        <fullName evidence="1">Uncharacterized protein</fullName>
    </submittedName>
</protein>
<dbReference type="Proteomes" id="UP001227268">
    <property type="component" value="Unassembled WGS sequence"/>
</dbReference>
<evidence type="ECO:0000313" key="2">
    <source>
        <dbReference type="Proteomes" id="UP001227268"/>
    </source>
</evidence>